<dbReference type="SUPFAM" id="SSF56672">
    <property type="entry name" value="DNA/RNA polymerases"/>
    <property type="match status" value="1"/>
</dbReference>
<dbReference type="Pfam" id="PF25597">
    <property type="entry name" value="SH3_retrovirus"/>
    <property type="match status" value="1"/>
</dbReference>
<dbReference type="PANTHER" id="PTHR11439">
    <property type="entry name" value="GAG-POL-RELATED RETROTRANSPOSON"/>
    <property type="match status" value="1"/>
</dbReference>
<gene>
    <name evidence="4" type="ORF">PC115_g21377</name>
</gene>
<feature type="domain" description="Reverse transcriptase Ty1/copia-type" evidence="2">
    <location>
        <begin position="333"/>
        <end position="461"/>
    </location>
</feature>
<feature type="region of interest" description="Disordered" evidence="1">
    <location>
        <begin position="125"/>
        <end position="206"/>
    </location>
</feature>
<feature type="compositionally biased region" description="Acidic residues" evidence="1">
    <location>
        <begin position="186"/>
        <end position="202"/>
    </location>
</feature>
<evidence type="ECO:0000259" key="3">
    <source>
        <dbReference type="Pfam" id="PF25597"/>
    </source>
</evidence>
<dbReference type="Proteomes" id="UP000774804">
    <property type="component" value="Unassembled WGS sequence"/>
</dbReference>
<proteinExistence type="predicted"/>
<accession>A0A8T1APV9</accession>
<dbReference type="VEuPathDB" id="FungiDB:PC110_g6641"/>
<dbReference type="EMBL" id="RCMI01001506">
    <property type="protein sequence ID" value="KAG2884305.1"/>
    <property type="molecule type" value="Genomic_DNA"/>
</dbReference>
<feature type="domain" description="Retroviral polymerase SH3-like" evidence="3">
    <location>
        <begin position="55"/>
        <end position="102"/>
    </location>
</feature>
<dbReference type="AlphaFoldDB" id="A0A8T1APV9"/>
<reference evidence="4" key="1">
    <citation type="submission" date="2018-10" db="EMBL/GenBank/DDBJ databases">
        <title>Effector identification in a new, highly contiguous assembly of the strawberry crown rot pathogen Phytophthora cactorum.</title>
        <authorList>
            <person name="Armitage A.D."/>
            <person name="Nellist C.F."/>
            <person name="Bates H."/>
            <person name="Vickerstaff R.J."/>
            <person name="Harrison R.J."/>
        </authorList>
    </citation>
    <scope>NUCLEOTIDE SEQUENCE</scope>
    <source>
        <strain evidence="4">4032</strain>
    </source>
</reference>
<dbReference type="InterPro" id="IPR043502">
    <property type="entry name" value="DNA/RNA_pol_sf"/>
</dbReference>
<dbReference type="InterPro" id="IPR013103">
    <property type="entry name" value="RVT_2"/>
</dbReference>
<comment type="caution">
    <text evidence="4">The sequence shown here is derived from an EMBL/GenBank/DDBJ whole genome shotgun (WGS) entry which is preliminary data.</text>
</comment>
<evidence type="ECO:0000256" key="1">
    <source>
        <dbReference type="SAM" id="MobiDB-lite"/>
    </source>
</evidence>
<dbReference type="InterPro" id="IPR057670">
    <property type="entry name" value="SH3_retrovirus"/>
</dbReference>
<evidence type="ECO:0000259" key="2">
    <source>
        <dbReference type="Pfam" id="PF07727"/>
    </source>
</evidence>
<evidence type="ECO:0008006" key="6">
    <source>
        <dbReference type="Google" id="ProtNLM"/>
    </source>
</evidence>
<name>A0A8T1APV9_9STRA</name>
<evidence type="ECO:0000313" key="5">
    <source>
        <dbReference type="Proteomes" id="UP000774804"/>
    </source>
</evidence>
<organism evidence="4 5">
    <name type="scientific">Phytophthora cactorum</name>
    <dbReference type="NCBI Taxonomy" id="29920"/>
    <lineage>
        <taxon>Eukaryota</taxon>
        <taxon>Sar</taxon>
        <taxon>Stramenopiles</taxon>
        <taxon>Oomycota</taxon>
        <taxon>Peronosporomycetes</taxon>
        <taxon>Peronosporales</taxon>
        <taxon>Peronosporaceae</taxon>
        <taxon>Phytophthora</taxon>
    </lineage>
</organism>
<dbReference type="CDD" id="cd09272">
    <property type="entry name" value="RNase_HI_RT_Ty1"/>
    <property type="match status" value="1"/>
</dbReference>
<dbReference type="PANTHER" id="PTHR11439:SF463">
    <property type="entry name" value="REVERSE TRANSCRIPTASE TY1_COPIA-TYPE DOMAIN-CONTAINING PROTEIN"/>
    <property type="match status" value="1"/>
</dbReference>
<protein>
    <recommendedName>
        <fullName evidence="6">Reverse transcriptase Ty1/copia-type domain-containing protein</fullName>
    </recommendedName>
</protein>
<dbReference type="Pfam" id="PF07727">
    <property type="entry name" value="RVT_2"/>
    <property type="match status" value="1"/>
</dbReference>
<sequence length="634" mass="71010">MLHHAKLDKCFWGEAAMSAIYVKNRLPSPKIEHKTPFEIVYKSKPGVKHIRVFGCRTYILTPKEKRLKWDPKARAGLFLGYEEVSKAYRLYDIEAGQFGVSTTSSSDDDDDTSLDFASLEISDADTAGPTEFKQAGKRKVRSSDADGMSASSRSVRHATGLEEASAPDDSFERRAKRRSSVRMEPDLADEEEKDARDDEDSDSTPPVFWRASANAVEAGDLSEPTTFQNAVNGPDQVHWRKAIPAELKSMRLRGVFRAAKLPDGHRAIGTKWVFKIKRKADGSIEKYKARLVAKGFKQKYGMDYTETFSPVVKYVTLRMVIAMAKYFGWPLDQLDVAIYGLKQASRVWNDTFDEFVCSIGFQVSAFDPCLYIKVVDGHCVFVLVYVDDVLITGSSPELISRTKTDLKTRFEMTDSGKCVFVLGIELVDGPDGSVTMCQRRYVDDILKRFGMDECKAVVSPVDMSTRLVPSDAATKVNAPFREAVGALMHLMTATRPDIAYAVGYVSRFMENPQEEHWVAVKRIFRYLQGTKTHGICFKSGDNIDFRGYSDADWAGDLADRKSTSGYMFMLMGAPVSWGSKKQSSVSLSTSEAEYIALSLAIQEVKWIHRLLCEILAATNETGPELKIREDNQTQ</sequence>
<evidence type="ECO:0000313" key="4">
    <source>
        <dbReference type="EMBL" id="KAG2884305.1"/>
    </source>
</evidence>